<comment type="caution">
    <text evidence="3">The sequence shown here is derived from an EMBL/GenBank/DDBJ whole genome shotgun (WGS) entry which is preliminary data.</text>
</comment>
<accession>A0ABN7VJY2</accession>
<protein>
    <submittedName>
        <fullName evidence="3">33770_t:CDS:1</fullName>
    </submittedName>
</protein>
<evidence type="ECO:0000256" key="1">
    <source>
        <dbReference type="SAM" id="Coils"/>
    </source>
</evidence>
<organism evidence="3 4">
    <name type="scientific">Gigaspora margarita</name>
    <dbReference type="NCBI Taxonomy" id="4874"/>
    <lineage>
        <taxon>Eukaryota</taxon>
        <taxon>Fungi</taxon>
        <taxon>Fungi incertae sedis</taxon>
        <taxon>Mucoromycota</taxon>
        <taxon>Glomeromycotina</taxon>
        <taxon>Glomeromycetes</taxon>
        <taxon>Diversisporales</taxon>
        <taxon>Gigasporaceae</taxon>
        <taxon>Gigaspora</taxon>
    </lineage>
</organism>
<evidence type="ECO:0000313" key="4">
    <source>
        <dbReference type="Proteomes" id="UP000789901"/>
    </source>
</evidence>
<gene>
    <name evidence="3" type="ORF">GMARGA_LOCUS19545</name>
</gene>
<name>A0ABN7VJY2_GIGMA</name>
<keyword evidence="4" id="KW-1185">Reference proteome</keyword>
<feature type="non-terminal residue" evidence="3">
    <location>
        <position position="1"/>
    </location>
</feature>
<proteinExistence type="predicted"/>
<reference evidence="3 4" key="1">
    <citation type="submission" date="2021-06" db="EMBL/GenBank/DDBJ databases">
        <authorList>
            <person name="Kallberg Y."/>
            <person name="Tangrot J."/>
            <person name="Rosling A."/>
        </authorList>
    </citation>
    <scope>NUCLEOTIDE SEQUENCE [LARGE SCALE GENOMIC DNA]</scope>
    <source>
        <strain evidence="3 4">120-4 pot B 10/14</strain>
    </source>
</reference>
<dbReference type="Proteomes" id="UP000789901">
    <property type="component" value="Unassembled WGS sequence"/>
</dbReference>
<feature type="coiled-coil region" evidence="1">
    <location>
        <begin position="218"/>
        <end position="273"/>
    </location>
</feature>
<keyword evidence="1" id="KW-0175">Coiled coil</keyword>
<feature type="region of interest" description="Disordered" evidence="2">
    <location>
        <begin position="353"/>
        <end position="378"/>
    </location>
</feature>
<dbReference type="EMBL" id="CAJVQB010016386">
    <property type="protein sequence ID" value="CAG8779631.1"/>
    <property type="molecule type" value="Genomic_DNA"/>
</dbReference>
<evidence type="ECO:0000256" key="2">
    <source>
        <dbReference type="SAM" id="MobiDB-lite"/>
    </source>
</evidence>
<sequence>DTESTPDHTKEKIRENIDLLKKKLKHPIVATDASLYDALKKKVDALNLSKLTDSERSGDEAEAYFFGVNWEHIEKKPDVMGLVEHEEKINEILYVECSRILCTKQKKADDSMKLWREMLDGSCFVGAACRPMANHLALGDTTLFSSGPRRNSIDAKHTTICKLSCIFIVDSAGKAFQIYQMHKNILIVNKSLLMQTLERADLLPLWNVQQSPIVSSPHDLLRELNSRLIAKIDKLRRENVNTKAKNTRLKQAIEENAKREAEYEIRIKKLEQSNKENINLKDNPEENSSKQIDLQCDKTPVYNIVDNTSNFDEFNDALDSNISDNTFSKTKPYKNKEIKFLKRVHKEHISNKIRERNQKKLRSQDPILKPSNLSYNDQNLKKAESRNCVFSEQNTDTQEIKESEIDIQPLIQ</sequence>
<evidence type="ECO:0000313" key="3">
    <source>
        <dbReference type="EMBL" id="CAG8779631.1"/>
    </source>
</evidence>